<gene>
    <name evidence="1" type="ORF">GCM10007971_04220</name>
</gene>
<evidence type="ECO:0000313" key="1">
    <source>
        <dbReference type="EMBL" id="GGN50527.1"/>
    </source>
</evidence>
<reference evidence="1" key="1">
    <citation type="journal article" date="2014" name="Int. J. Syst. Evol. Microbiol.">
        <title>Complete genome sequence of Corynebacterium casei LMG S-19264T (=DSM 44701T), isolated from a smear-ripened cheese.</title>
        <authorList>
            <consortium name="US DOE Joint Genome Institute (JGI-PGF)"/>
            <person name="Walter F."/>
            <person name="Albersmeier A."/>
            <person name="Kalinowski J."/>
            <person name="Ruckert C."/>
        </authorList>
    </citation>
    <scope>NUCLEOTIDE SEQUENCE</scope>
    <source>
        <strain evidence="1">JCM 17251</strain>
    </source>
</reference>
<comment type="caution">
    <text evidence="1">The sequence shown here is derived from an EMBL/GenBank/DDBJ whole genome shotgun (WGS) entry which is preliminary data.</text>
</comment>
<keyword evidence="2" id="KW-1185">Reference proteome</keyword>
<evidence type="ECO:0000313" key="2">
    <source>
        <dbReference type="Proteomes" id="UP000624041"/>
    </source>
</evidence>
<protein>
    <submittedName>
        <fullName evidence="1">Uncharacterized protein</fullName>
    </submittedName>
</protein>
<dbReference type="AlphaFoldDB" id="A0A917XRK2"/>
<proteinExistence type="predicted"/>
<dbReference type="EMBL" id="BMOS01000002">
    <property type="protein sequence ID" value="GGN50527.1"/>
    <property type="molecule type" value="Genomic_DNA"/>
</dbReference>
<reference evidence="1" key="2">
    <citation type="submission" date="2020-09" db="EMBL/GenBank/DDBJ databases">
        <authorList>
            <person name="Sun Q."/>
            <person name="Ohkuma M."/>
        </authorList>
    </citation>
    <scope>NUCLEOTIDE SEQUENCE</scope>
    <source>
        <strain evidence="1">JCM 17251</strain>
    </source>
</reference>
<organism evidence="1 2">
    <name type="scientific">Oceanobacillus indicireducens</name>
    <dbReference type="NCBI Taxonomy" id="1004261"/>
    <lineage>
        <taxon>Bacteria</taxon>
        <taxon>Bacillati</taxon>
        <taxon>Bacillota</taxon>
        <taxon>Bacilli</taxon>
        <taxon>Bacillales</taxon>
        <taxon>Bacillaceae</taxon>
        <taxon>Oceanobacillus</taxon>
    </lineage>
</organism>
<accession>A0A917XRK2</accession>
<name>A0A917XRK2_9BACI</name>
<dbReference type="Proteomes" id="UP000624041">
    <property type="component" value="Unassembled WGS sequence"/>
</dbReference>
<sequence length="83" mass="9775">MRMLSDTAPAGVARLTNNTAINRRDNIDFVSFRIVNTPLVEKLNVFFPCSLFTERELALIIPFLWKNEHYKIAAFTFWNFMYL</sequence>